<comment type="caution">
    <text evidence="2">The sequence shown here is derived from an EMBL/GenBank/DDBJ whole genome shotgun (WGS) entry which is preliminary data.</text>
</comment>
<name>A0A835U3F6_VANPL</name>
<dbReference type="Proteomes" id="UP000636800">
    <property type="component" value="Unassembled WGS sequence"/>
</dbReference>
<feature type="region of interest" description="Disordered" evidence="1">
    <location>
        <begin position="23"/>
        <end position="54"/>
    </location>
</feature>
<organism evidence="2 3">
    <name type="scientific">Vanilla planifolia</name>
    <name type="common">Vanilla</name>
    <dbReference type="NCBI Taxonomy" id="51239"/>
    <lineage>
        <taxon>Eukaryota</taxon>
        <taxon>Viridiplantae</taxon>
        <taxon>Streptophyta</taxon>
        <taxon>Embryophyta</taxon>
        <taxon>Tracheophyta</taxon>
        <taxon>Spermatophyta</taxon>
        <taxon>Magnoliopsida</taxon>
        <taxon>Liliopsida</taxon>
        <taxon>Asparagales</taxon>
        <taxon>Orchidaceae</taxon>
        <taxon>Vanilloideae</taxon>
        <taxon>Vanilleae</taxon>
        <taxon>Vanilla</taxon>
    </lineage>
</organism>
<dbReference type="EMBL" id="JADCNL010000472">
    <property type="protein sequence ID" value="KAG0447413.1"/>
    <property type="molecule type" value="Genomic_DNA"/>
</dbReference>
<reference evidence="2 3" key="1">
    <citation type="journal article" date="2020" name="Nat. Food">
        <title>A phased Vanilla planifolia genome enables genetic improvement of flavour and production.</title>
        <authorList>
            <person name="Hasing T."/>
            <person name="Tang H."/>
            <person name="Brym M."/>
            <person name="Khazi F."/>
            <person name="Huang T."/>
            <person name="Chambers A.H."/>
        </authorList>
    </citation>
    <scope>NUCLEOTIDE SEQUENCE [LARGE SCALE GENOMIC DNA]</scope>
    <source>
        <tissue evidence="2">Leaf</tissue>
    </source>
</reference>
<evidence type="ECO:0000313" key="3">
    <source>
        <dbReference type="Proteomes" id="UP000636800"/>
    </source>
</evidence>
<proteinExistence type="predicted"/>
<evidence type="ECO:0000256" key="1">
    <source>
        <dbReference type="SAM" id="MobiDB-lite"/>
    </source>
</evidence>
<gene>
    <name evidence="2" type="ORF">HPP92_028351</name>
</gene>
<accession>A0A835U3F6</accession>
<sequence>MANHKELQVQHGFKGLDAAFLRKSESSKPAPPPEARGEDQSRGKKRKATSDVISSHPRRCASWVSSSTASFLRAIGRTRTTLDYSGDNCLLICEYFSKAFRQNTTYCIRTIGFPFYNIATAVKISFVKAQVSGSSCSAIIAILGLLDFTKLCLTHNSEPGWVMMPSWINEAWLITLMCALSQLVTAQAK</sequence>
<protein>
    <submittedName>
        <fullName evidence="2">Uncharacterized protein</fullName>
    </submittedName>
</protein>
<evidence type="ECO:0000313" key="2">
    <source>
        <dbReference type="EMBL" id="KAG0447413.1"/>
    </source>
</evidence>
<dbReference type="OrthoDB" id="8598182at2759"/>
<keyword evidence="3" id="KW-1185">Reference proteome</keyword>
<dbReference type="AlphaFoldDB" id="A0A835U3F6"/>